<name>A0ABY6HVS7_9ARCH</name>
<dbReference type="EMBL" id="CP104013">
    <property type="protein sequence ID" value="UYP47633.1"/>
    <property type="molecule type" value="Genomic_DNA"/>
</dbReference>
<organism evidence="1 2">
    <name type="scientific">Candidatus Lokiarchaeum ossiferum</name>
    <dbReference type="NCBI Taxonomy" id="2951803"/>
    <lineage>
        <taxon>Archaea</taxon>
        <taxon>Promethearchaeati</taxon>
        <taxon>Promethearchaeota</taxon>
        <taxon>Promethearchaeia</taxon>
        <taxon>Promethearchaeales</taxon>
        <taxon>Promethearchaeaceae</taxon>
        <taxon>Candidatus Lokiarchaeum</taxon>
    </lineage>
</organism>
<accession>A0ABY6HVS7</accession>
<reference evidence="1" key="1">
    <citation type="submission" date="2022-09" db="EMBL/GenBank/DDBJ databases">
        <title>Actin cytoskeleton and complex cell architecture in an #Asgard archaeon.</title>
        <authorList>
            <person name="Ponce Toledo R.I."/>
            <person name="Schleper C."/>
            <person name="Rodrigues Oliveira T."/>
            <person name="Wollweber F."/>
            <person name="Xu J."/>
            <person name="Rittmann S."/>
            <person name="Klingl A."/>
            <person name="Pilhofer M."/>
        </authorList>
    </citation>
    <scope>NUCLEOTIDE SEQUENCE</scope>
    <source>
        <strain evidence="1">B-35</strain>
    </source>
</reference>
<protein>
    <recommendedName>
        <fullName evidence="3">Ribbon-helix-helix protein CopG domain-containing protein</fullName>
    </recommendedName>
</protein>
<proteinExistence type="predicted"/>
<dbReference type="Proteomes" id="UP001208689">
    <property type="component" value="Chromosome"/>
</dbReference>
<evidence type="ECO:0008006" key="3">
    <source>
        <dbReference type="Google" id="ProtNLM"/>
    </source>
</evidence>
<sequence>METKKKKERVLGIRLEEQDYQRFSDFCDQHNMKMSQVARKALLTYAYIIYNPQVNPKLIFAKNQFKYIIQCLTEEEIRTLVDISIGNGTTDMKKLENYHPKVIYETEEKTEVNYQIETLVTYVFSEDGENWFNTIDYQFNENVLIVSGVHELGNNFSLYVRDLLCAYTKMHNYVLVEEVFTSKKVQEIRTFGIELKFDLETKLSE</sequence>
<gene>
    <name evidence="1" type="ORF">NEF87_003918</name>
</gene>
<keyword evidence="2" id="KW-1185">Reference proteome</keyword>
<evidence type="ECO:0000313" key="1">
    <source>
        <dbReference type="EMBL" id="UYP47633.1"/>
    </source>
</evidence>
<evidence type="ECO:0000313" key="2">
    <source>
        <dbReference type="Proteomes" id="UP001208689"/>
    </source>
</evidence>